<gene>
    <name evidence="2" type="primary">WBGene00282709</name>
</gene>
<keyword evidence="3" id="KW-1185">Reference proteome</keyword>
<proteinExistence type="predicted"/>
<evidence type="ECO:0000313" key="3">
    <source>
        <dbReference type="Proteomes" id="UP000005239"/>
    </source>
</evidence>
<sequence>MANATRRKATGGEQRRGRRKERPAVKQRTRLKGRTLASKIEGCTRQGAAEQSGKTSCTIPFAFVLVWSRKTQNRNKPDNENLLADKFRSILRTAEMFWNREKMFFSGGYAPPSLKELKGSSLLSSMTNLMNDVGDHTVAATRVPANDLCNDNFFV</sequence>
<feature type="region of interest" description="Disordered" evidence="1">
    <location>
        <begin position="1"/>
        <end position="31"/>
    </location>
</feature>
<accession>A0A8R1YZI2</accession>
<accession>A0A2A6BPU9</accession>
<dbReference type="AlphaFoldDB" id="A0A2A6BPU9"/>
<evidence type="ECO:0000256" key="1">
    <source>
        <dbReference type="SAM" id="MobiDB-lite"/>
    </source>
</evidence>
<dbReference type="EnsemblMetazoa" id="PPA44340.1">
    <property type="protein sequence ID" value="PPA44340.1"/>
    <property type="gene ID" value="WBGene00282709"/>
</dbReference>
<reference evidence="2" key="2">
    <citation type="submission" date="2022-06" db="UniProtKB">
        <authorList>
            <consortium name="EnsemblMetazoa"/>
        </authorList>
    </citation>
    <scope>IDENTIFICATION</scope>
    <source>
        <strain evidence="2">PS312</strain>
    </source>
</reference>
<feature type="compositionally biased region" description="Basic residues" evidence="1">
    <location>
        <begin position="16"/>
        <end position="31"/>
    </location>
</feature>
<name>A0A2A6BPU9_PRIPA</name>
<protein>
    <submittedName>
        <fullName evidence="2">Uncharacterized protein</fullName>
    </submittedName>
</protein>
<organism evidence="2 3">
    <name type="scientific">Pristionchus pacificus</name>
    <name type="common">Parasitic nematode worm</name>
    <dbReference type="NCBI Taxonomy" id="54126"/>
    <lineage>
        <taxon>Eukaryota</taxon>
        <taxon>Metazoa</taxon>
        <taxon>Ecdysozoa</taxon>
        <taxon>Nematoda</taxon>
        <taxon>Chromadorea</taxon>
        <taxon>Rhabditida</taxon>
        <taxon>Rhabditina</taxon>
        <taxon>Diplogasteromorpha</taxon>
        <taxon>Diplogasteroidea</taxon>
        <taxon>Neodiplogasteridae</taxon>
        <taxon>Pristionchus</taxon>
    </lineage>
</organism>
<reference evidence="3" key="1">
    <citation type="journal article" date="2008" name="Nat. Genet.">
        <title>The Pristionchus pacificus genome provides a unique perspective on nematode lifestyle and parasitism.</title>
        <authorList>
            <person name="Dieterich C."/>
            <person name="Clifton S.W."/>
            <person name="Schuster L.N."/>
            <person name="Chinwalla A."/>
            <person name="Delehaunty K."/>
            <person name="Dinkelacker I."/>
            <person name="Fulton L."/>
            <person name="Fulton R."/>
            <person name="Godfrey J."/>
            <person name="Minx P."/>
            <person name="Mitreva M."/>
            <person name="Roeseler W."/>
            <person name="Tian H."/>
            <person name="Witte H."/>
            <person name="Yang S.P."/>
            <person name="Wilson R.K."/>
            <person name="Sommer R.J."/>
        </authorList>
    </citation>
    <scope>NUCLEOTIDE SEQUENCE [LARGE SCALE GENOMIC DNA]</scope>
    <source>
        <strain evidence="3">PS312</strain>
    </source>
</reference>
<dbReference type="Proteomes" id="UP000005239">
    <property type="component" value="Unassembled WGS sequence"/>
</dbReference>
<evidence type="ECO:0000313" key="2">
    <source>
        <dbReference type="EnsemblMetazoa" id="PPA44340.1"/>
    </source>
</evidence>